<name>A0ABU3GVQ8_9SPHI</name>
<dbReference type="Proteomes" id="UP001258315">
    <property type="component" value="Unassembled WGS sequence"/>
</dbReference>
<reference evidence="3" key="1">
    <citation type="submission" date="2023-07" db="EMBL/GenBank/DDBJ databases">
        <title>Functional and genomic diversity of the sorghum phyllosphere microbiome.</title>
        <authorList>
            <person name="Shade A."/>
        </authorList>
    </citation>
    <scope>NUCLEOTIDE SEQUENCE [LARGE SCALE GENOMIC DNA]</scope>
    <source>
        <strain evidence="3">SORGH_AS_0422</strain>
    </source>
</reference>
<sequence length="165" mass="18694">MEFAIEIARHTRLNFIKLIEGLSIEQLNVIPQGYSNNIAWNFAHIVAAQQTLCYIRGNAEPRLALEAITKYQKGTRPEDFITEEELDLYKEKAFTLLDDLKADVDAQLFNNYEPVTTAFGVTLNTIEDAVAYFSTHDNLHFGYALALRRAVLNIEQAAVHNFSAN</sequence>
<keyword evidence="3" id="KW-1185">Reference proteome</keyword>
<dbReference type="Gene3D" id="1.20.120.450">
    <property type="entry name" value="dinb family like domain"/>
    <property type="match status" value="1"/>
</dbReference>
<evidence type="ECO:0000313" key="2">
    <source>
        <dbReference type="EMBL" id="MDT3402710.1"/>
    </source>
</evidence>
<protein>
    <recommendedName>
        <fullName evidence="1">DinB-like domain-containing protein</fullName>
    </recommendedName>
</protein>
<evidence type="ECO:0000259" key="1">
    <source>
        <dbReference type="Pfam" id="PF12867"/>
    </source>
</evidence>
<feature type="domain" description="DinB-like" evidence="1">
    <location>
        <begin position="10"/>
        <end position="143"/>
    </location>
</feature>
<proteinExistence type="predicted"/>
<dbReference type="SUPFAM" id="SSF109854">
    <property type="entry name" value="DinB/YfiT-like putative metalloenzymes"/>
    <property type="match status" value="1"/>
</dbReference>
<gene>
    <name evidence="2" type="ORF">QE417_001782</name>
</gene>
<organism evidence="2 3">
    <name type="scientific">Mucilaginibacter terrae</name>
    <dbReference type="NCBI Taxonomy" id="1955052"/>
    <lineage>
        <taxon>Bacteria</taxon>
        <taxon>Pseudomonadati</taxon>
        <taxon>Bacteroidota</taxon>
        <taxon>Sphingobacteriia</taxon>
        <taxon>Sphingobacteriales</taxon>
        <taxon>Sphingobacteriaceae</taxon>
        <taxon>Mucilaginibacter</taxon>
    </lineage>
</organism>
<dbReference type="RefSeq" id="WP_311949392.1">
    <property type="nucleotide sequence ID" value="NZ_JAVLVU010000001.1"/>
</dbReference>
<evidence type="ECO:0000313" key="3">
    <source>
        <dbReference type="Proteomes" id="UP001258315"/>
    </source>
</evidence>
<accession>A0ABU3GVQ8</accession>
<dbReference type="Pfam" id="PF12867">
    <property type="entry name" value="DinB_2"/>
    <property type="match status" value="1"/>
</dbReference>
<comment type="caution">
    <text evidence="2">The sequence shown here is derived from an EMBL/GenBank/DDBJ whole genome shotgun (WGS) entry which is preliminary data.</text>
</comment>
<dbReference type="EMBL" id="JAVLVU010000001">
    <property type="protein sequence ID" value="MDT3402710.1"/>
    <property type="molecule type" value="Genomic_DNA"/>
</dbReference>
<dbReference type="InterPro" id="IPR024775">
    <property type="entry name" value="DinB-like"/>
</dbReference>
<dbReference type="InterPro" id="IPR034660">
    <property type="entry name" value="DinB/YfiT-like"/>
</dbReference>